<accession>A0A061RM10</accession>
<protein>
    <submittedName>
        <fullName evidence="1">Uncharacterized protein</fullName>
    </submittedName>
</protein>
<gene>
    <name evidence="1" type="ORF">TSPGSL018_27281</name>
</gene>
<dbReference type="AlphaFoldDB" id="A0A061RM10"/>
<sequence length="85" mass="9353">MRQCLKGIKAGGGHGTHYILGKAEGNTLRQAQEFCVHKPTKSICLSQGTNLRCDCETPHGGKRKAQISPSAQNVWSKFSDTHIFR</sequence>
<dbReference type="EMBL" id="GBEZ01011857">
    <property type="protein sequence ID" value="JAC73967.1"/>
    <property type="molecule type" value="Transcribed_RNA"/>
</dbReference>
<proteinExistence type="predicted"/>
<reference evidence="1" key="1">
    <citation type="submission" date="2014-05" db="EMBL/GenBank/DDBJ databases">
        <title>The transcriptome of the halophilic microalga Tetraselmis sp. GSL018 isolated from the Great Salt Lake, Utah.</title>
        <authorList>
            <person name="Jinkerson R.E."/>
            <person name="D'Adamo S."/>
            <person name="Posewitz M.C."/>
        </authorList>
    </citation>
    <scope>NUCLEOTIDE SEQUENCE</scope>
    <source>
        <strain evidence="1">GSL018</strain>
    </source>
</reference>
<evidence type="ECO:0000313" key="1">
    <source>
        <dbReference type="EMBL" id="JAC73967.1"/>
    </source>
</evidence>
<organism evidence="1">
    <name type="scientific">Tetraselmis sp. GSL018</name>
    <dbReference type="NCBI Taxonomy" id="582737"/>
    <lineage>
        <taxon>Eukaryota</taxon>
        <taxon>Viridiplantae</taxon>
        <taxon>Chlorophyta</taxon>
        <taxon>core chlorophytes</taxon>
        <taxon>Chlorodendrophyceae</taxon>
        <taxon>Chlorodendrales</taxon>
        <taxon>Chlorodendraceae</taxon>
        <taxon>Tetraselmis</taxon>
    </lineage>
</organism>
<name>A0A061RM10_9CHLO</name>